<evidence type="ECO:0000313" key="3">
    <source>
        <dbReference type="EMBL" id="MCO1654269.1"/>
    </source>
</evidence>
<dbReference type="InterPro" id="IPR045857">
    <property type="entry name" value="O16G_dom_2"/>
</dbReference>
<keyword evidence="4" id="KW-1185">Reference proteome</keyword>
<comment type="caution">
    <text evidence="3">The sequence shown here is derived from an EMBL/GenBank/DDBJ whole genome shotgun (WGS) entry which is preliminary data.</text>
</comment>
<dbReference type="Gene3D" id="3.20.20.80">
    <property type="entry name" value="Glycosidases"/>
    <property type="match status" value="2"/>
</dbReference>
<organism evidence="3 4">
    <name type="scientific">Pseudonocardia humida</name>
    <dbReference type="NCBI Taxonomy" id="2800819"/>
    <lineage>
        <taxon>Bacteria</taxon>
        <taxon>Bacillati</taxon>
        <taxon>Actinomycetota</taxon>
        <taxon>Actinomycetes</taxon>
        <taxon>Pseudonocardiales</taxon>
        <taxon>Pseudonocardiaceae</taxon>
        <taxon>Pseudonocardia</taxon>
    </lineage>
</organism>
<protein>
    <submittedName>
        <fullName evidence="3">Alpha-amylase</fullName>
    </submittedName>
</protein>
<name>A0ABT0ZUC3_9PSEU</name>
<feature type="domain" description="Glycosyl hydrolase family 13 catalytic" evidence="2">
    <location>
        <begin position="11"/>
        <end position="397"/>
    </location>
</feature>
<dbReference type="RefSeq" id="WP_252435891.1">
    <property type="nucleotide sequence ID" value="NZ_JAGSOV010000010.1"/>
</dbReference>
<dbReference type="Pfam" id="PF00128">
    <property type="entry name" value="Alpha-amylase"/>
    <property type="match status" value="1"/>
</dbReference>
<proteinExistence type="inferred from homology"/>
<dbReference type="Proteomes" id="UP001165283">
    <property type="component" value="Unassembled WGS sequence"/>
</dbReference>
<dbReference type="InterPro" id="IPR006047">
    <property type="entry name" value="GH13_cat_dom"/>
</dbReference>
<dbReference type="PANTHER" id="PTHR10357">
    <property type="entry name" value="ALPHA-AMYLASE FAMILY MEMBER"/>
    <property type="match status" value="1"/>
</dbReference>
<reference evidence="3" key="1">
    <citation type="submission" date="2021-04" db="EMBL/GenBank/DDBJ databases">
        <title>Pseudonocardia sp. nov., isolated from sandy soil of mangrove forest.</title>
        <authorList>
            <person name="Zan Z."/>
            <person name="Huang R."/>
            <person name="Liu W."/>
        </authorList>
    </citation>
    <scope>NUCLEOTIDE SEQUENCE</scope>
    <source>
        <strain evidence="3">S2-4</strain>
    </source>
</reference>
<dbReference type="CDD" id="cd11332">
    <property type="entry name" value="AmyAc_OligoGlu_TS"/>
    <property type="match status" value="1"/>
</dbReference>
<evidence type="ECO:0000259" key="2">
    <source>
        <dbReference type="SMART" id="SM00642"/>
    </source>
</evidence>
<accession>A0ABT0ZUC3</accession>
<dbReference type="SUPFAM" id="SSF51445">
    <property type="entry name" value="(Trans)glycosidases"/>
    <property type="match status" value="1"/>
</dbReference>
<evidence type="ECO:0000256" key="1">
    <source>
        <dbReference type="ARBA" id="ARBA00008061"/>
    </source>
</evidence>
<dbReference type="PANTHER" id="PTHR10357:SF179">
    <property type="entry name" value="NEUTRAL AND BASIC AMINO ACID TRANSPORT PROTEIN RBAT"/>
    <property type="match status" value="1"/>
</dbReference>
<sequence length="521" mass="57550">MQWWRDAVIYQVYVRSFADSDGDGLGDLEGVRTRLGYLELLGVDAVWLTPFYPSPMVDHGYDVADPRDVDPAFGDLESFDELLDDAHDHGIRVIIDLVPNHTSSDHEWFLAALASAPGSPERARYHFRPGRGEDGAEPPNNWLSVLGGPAWTRAPNPAGTGQAEWYLHLYTPDQPDLNWDNPEVWADMEKTIRFWMDRGVDGFRISAAHGMSKPEGLPDAAHPVGAMVTDRTEDPRFDDDGVHDVHRLIRAVVDDYPQSLTIGEIWVADDERFARYLRPDELHLGFNYRLAHAGWDAEALRAAVERSLAAVAAVPAQPTWTLSNHNLPRPATRYGGGAIGRKRARAMALVELALPGAVCLYNGEELGLPDAALPDEALQDPVWERSNRAERGRDGCRVPIPWEDGAPGYGFTDGSPWLPMPFEYSLLTVAEQLEDTGSMLSLVRRAVELRKTHVGFEGDGEGLEWFGAPEGCLAFRRSGGTLVCALNTSSQPVPLPPGEILLHSGPIYDDMLPPDTSAWLQ</sequence>
<evidence type="ECO:0000313" key="4">
    <source>
        <dbReference type="Proteomes" id="UP001165283"/>
    </source>
</evidence>
<comment type="similarity">
    <text evidence="1">Belongs to the glycosyl hydrolase 13 family.</text>
</comment>
<dbReference type="InterPro" id="IPR017853">
    <property type="entry name" value="GH"/>
</dbReference>
<dbReference type="EMBL" id="JAGSOV010000010">
    <property type="protein sequence ID" value="MCO1654269.1"/>
    <property type="molecule type" value="Genomic_DNA"/>
</dbReference>
<gene>
    <name evidence="3" type="ORF">KDL28_04305</name>
</gene>
<dbReference type="SMART" id="SM00642">
    <property type="entry name" value="Aamy"/>
    <property type="match status" value="1"/>
</dbReference>
<dbReference type="Gene3D" id="3.90.400.10">
    <property type="entry name" value="Oligo-1,6-glucosidase, Domain 2"/>
    <property type="match status" value="1"/>
</dbReference>